<protein>
    <submittedName>
        <fullName evidence="1">Uncharacterized protein</fullName>
    </submittedName>
</protein>
<evidence type="ECO:0000313" key="2">
    <source>
        <dbReference type="Proteomes" id="UP000217994"/>
    </source>
</evidence>
<name>A0A2A4FAF2_9BURK</name>
<dbReference type="Proteomes" id="UP000217994">
    <property type="component" value="Unassembled WGS sequence"/>
</dbReference>
<gene>
    <name evidence="1" type="ORF">BZL54_21965</name>
</gene>
<dbReference type="EMBL" id="MTZU01000067">
    <property type="protein sequence ID" value="PCE30361.1"/>
    <property type="molecule type" value="Genomic_DNA"/>
</dbReference>
<reference evidence="1 2" key="1">
    <citation type="submission" date="2017-01" db="EMBL/GenBank/DDBJ databases">
        <title>Whole-Genome Shotgun Sequencing of Two beta-Proteobacterial Species in Search of the Bulgecin Biosynthetic Cluster.</title>
        <authorList>
            <person name="Horsman M.E."/>
            <person name="Marous D.R."/>
            <person name="Li R."/>
            <person name="Oliver R.A."/>
            <person name="Byun B."/>
            <person name="Emrich S.J."/>
            <person name="Boggess B."/>
            <person name="Townsend C.A."/>
            <person name="Mobashery S."/>
        </authorList>
    </citation>
    <scope>NUCLEOTIDE SEQUENCE [LARGE SCALE GENOMIC DNA]</scope>
    <source>
        <strain evidence="1 2">ATCC 31433</strain>
    </source>
</reference>
<dbReference type="RefSeq" id="WP_084910976.1">
    <property type="nucleotide sequence ID" value="NZ_CP020740.1"/>
</dbReference>
<sequence length="115" mass="12041">MARSSSKKPPARPTPRPADAVVFAVAMRSGDVEVIGIPFVHRGRTWAVHGIVGVPIREAPHYTVSDVLLGRQVPGSEARSIDASRAAAIATLDAITDEKWTEAFGAGQAAQVTAA</sequence>
<dbReference type="GeneID" id="69006985"/>
<dbReference type="AlphaFoldDB" id="A0A2A4FAF2"/>
<organism evidence="1 2">
    <name type="scientific">Burkholderia ubonensis subsp. mesacidophila</name>
    <dbReference type="NCBI Taxonomy" id="265293"/>
    <lineage>
        <taxon>Bacteria</taxon>
        <taxon>Pseudomonadati</taxon>
        <taxon>Pseudomonadota</taxon>
        <taxon>Betaproteobacteria</taxon>
        <taxon>Burkholderiales</taxon>
        <taxon>Burkholderiaceae</taxon>
        <taxon>Burkholderia</taxon>
        <taxon>Burkholderia cepacia complex</taxon>
    </lineage>
</organism>
<proteinExistence type="predicted"/>
<accession>A0A2A4FAF2</accession>
<comment type="caution">
    <text evidence="1">The sequence shown here is derived from an EMBL/GenBank/DDBJ whole genome shotgun (WGS) entry which is preliminary data.</text>
</comment>
<evidence type="ECO:0000313" key="1">
    <source>
        <dbReference type="EMBL" id="PCE30361.1"/>
    </source>
</evidence>